<keyword evidence="2" id="KW-1185">Reference proteome</keyword>
<evidence type="ECO:0000313" key="1">
    <source>
        <dbReference type="EMBL" id="RPB11647.1"/>
    </source>
</evidence>
<name>A0A3N4KM42_9PEZI</name>
<sequence length="198" mass="22193">MPIFTNSTTSDIASNTAGSTGGIFLGISWESWLAIAGALCTILTAFWQQQNIVFFVENVRDWAAKKKLVVKRWWRSIRGKTPDQEEAEEAKDIEDEAGAPIELSISMANSHTTQVVNNYYSFHHGHPAVSLQLPAAAVVRPTSRTISNSAEAPFRTRVRAATLSGVRDDHYTLRRSEVAWYHESEAVVFRELEDEVRQ</sequence>
<organism evidence="1 2">
    <name type="scientific">Morchella conica CCBAS932</name>
    <dbReference type="NCBI Taxonomy" id="1392247"/>
    <lineage>
        <taxon>Eukaryota</taxon>
        <taxon>Fungi</taxon>
        <taxon>Dikarya</taxon>
        <taxon>Ascomycota</taxon>
        <taxon>Pezizomycotina</taxon>
        <taxon>Pezizomycetes</taxon>
        <taxon>Pezizales</taxon>
        <taxon>Morchellaceae</taxon>
        <taxon>Morchella</taxon>
    </lineage>
</organism>
<dbReference type="InParanoid" id="A0A3N4KM42"/>
<dbReference type="EMBL" id="ML119134">
    <property type="protein sequence ID" value="RPB11647.1"/>
    <property type="molecule type" value="Genomic_DNA"/>
</dbReference>
<dbReference type="Proteomes" id="UP000277580">
    <property type="component" value="Unassembled WGS sequence"/>
</dbReference>
<gene>
    <name evidence="1" type="ORF">P167DRAFT_575129</name>
</gene>
<dbReference type="AlphaFoldDB" id="A0A3N4KM42"/>
<evidence type="ECO:0000313" key="2">
    <source>
        <dbReference type="Proteomes" id="UP000277580"/>
    </source>
</evidence>
<proteinExistence type="predicted"/>
<reference evidence="1 2" key="1">
    <citation type="journal article" date="2018" name="Nat. Ecol. Evol.">
        <title>Pezizomycetes genomes reveal the molecular basis of ectomycorrhizal truffle lifestyle.</title>
        <authorList>
            <person name="Murat C."/>
            <person name="Payen T."/>
            <person name="Noel B."/>
            <person name="Kuo A."/>
            <person name="Morin E."/>
            <person name="Chen J."/>
            <person name="Kohler A."/>
            <person name="Krizsan K."/>
            <person name="Balestrini R."/>
            <person name="Da Silva C."/>
            <person name="Montanini B."/>
            <person name="Hainaut M."/>
            <person name="Levati E."/>
            <person name="Barry K.W."/>
            <person name="Belfiori B."/>
            <person name="Cichocki N."/>
            <person name="Clum A."/>
            <person name="Dockter R.B."/>
            <person name="Fauchery L."/>
            <person name="Guy J."/>
            <person name="Iotti M."/>
            <person name="Le Tacon F."/>
            <person name="Lindquist E.A."/>
            <person name="Lipzen A."/>
            <person name="Malagnac F."/>
            <person name="Mello A."/>
            <person name="Molinier V."/>
            <person name="Miyauchi S."/>
            <person name="Poulain J."/>
            <person name="Riccioni C."/>
            <person name="Rubini A."/>
            <person name="Sitrit Y."/>
            <person name="Splivallo R."/>
            <person name="Traeger S."/>
            <person name="Wang M."/>
            <person name="Zifcakova L."/>
            <person name="Wipf D."/>
            <person name="Zambonelli A."/>
            <person name="Paolocci F."/>
            <person name="Nowrousian M."/>
            <person name="Ottonello S."/>
            <person name="Baldrian P."/>
            <person name="Spatafora J.W."/>
            <person name="Henrissat B."/>
            <person name="Nagy L.G."/>
            <person name="Aury J.M."/>
            <person name="Wincker P."/>
            <person name="Grigoriev I.V."/>
            <person name="Bonfante P."/>
            <person name="Martin F.M."/>
        </authorList>
    </citation>
    <scope>NUCLEOTIDE SEQUENCE [LARGE SCALE GENOMIC DNA]</scope>
    <source>
        <strain evidence="1 2">CCBAS932</strain>
    </source>
</reference>
<accession>A0A3N4KM42</accession>
<protein>
    <submittedName>
        <fullName evidence="1">Uncharacterized protein</fullName>
    </submittedName>
</protein>
<dbReference type="OrthoDB" id="10494475at2759"/>